<evidence type="ECO:0000256" key="1">
    <source>
        <dbReference type="ARBA" id="ARBA00022679"/>
    </source>
</evidence>
<dbReference type="Gene3D" id="3.40.50.10240">
    <property type="entry name" value="Thiamin pyrophosphokinase, catalytic domain"/>
    <property type="match status" value="1"/>
</dbReference>
<keyword evidence="2" id="KW-0547">Nucleotide-binding</keyword>
<dbReference type="InterPro" id="IPR006282">
    <property type="entry name" value="Thi_PPkinase"/>
</dbReference>
<protein>
    <recommendedName>
        <fullName evidence="5">Thiamine diphosphokinase</fullName>
        <ecNumber evidence="5">2.7.6.2</ecNumber>
    </recommendedName>
</protein>
<keyword evidence="1 7" id="KW-0808">Transferase</keyword>
<evidence type="ECO:0000256" key="3">
    <source>
        <dbReference type="ARBA" id="ARBA00022777"/>
    </source>
</evidence>
<evidence type="ECO:0000256" key="5">
    <source>
        <dbReference type="NCBIfam" id="TIGR01378"/>
    </source>
</evidence>
<reference evidence="7 8" key="1">
    <citation type="submission" date="2023-07" db="EMBL/GenBank/DDBJ databases">
        <title>Sequencing the genomes of 1000 actinobacteria strains.</title>
        <authorList>
            <person name="Klenk H.-P."/>
        </authorList>
    </citation>
    <scope>NUCLEOTIDE SEQUENCE [LARGE SCALE GENOMIC DNA]</scope>
    <source>
        <strain evidence="7 8">DSM 15539</strain>
    </source>
</reference>
<dbReference type="InterPro" id="IPR036371">
    <property type="entry name" value="TPK_B1-bd_sf"/>
</dbReference>
<dbReference type="Pfam" id="PF04263">
    <property type="entry name" value="TPK_catalytic"/>
    <property type="match status" value="1"/>
</dbReference>
<dbReference type="SUPFAM" id="SSF63862">
    <property type="entry name" value="Thiamin pyrophosphokinase, substrate-binding domain"/>
    <property type="match status" value="1"/>
</dbReference>
<gene>
    <name evidence="7" type="ORF">J2S36_000609</name>
</gene>
<dbReference type="GO" id="GO:0004788">
    <property type="term" value="F:thiamine diphosphokinase activity"/>
    <property type="evidence" value="ECO:0007669"/>
    <property type="project" value="UniProtKB-EC"/>
</dbReference>
<dbReference type="PANTHER" id="PTHR41299:SF1">
    <property type="entry name" value="THIAMINE PYROPHOSPHOKINASE"/>
    <property type="match status" value="1"/>
</dbReference>
<dbReference type="EC" id="2.7.6.2" evidence="5"/>
<name>A0ABU1T124_9ACTO</name>
<dbReference type="CDD" id="cd07995">
    <property type="entry name" value="TPK"/>
    <property type="match status" value="1"/>
</dbReference>
<evidence type="ECO:0000313" key="7">
    <source>
        <dbReference type="EMBL" id="MDR6939066.1"/>
    </source>
</evidence>
<keyword evidence="3" id="KW-0418">Kinase</keyword>
<dbReference type="RefSeq" id="WP_376975798.1">
    <property type="nucleotide sequence ID" value="NZ_JBHSLS010000003.1"/>
</dbReference>
<evidence type="ECO:0000256" key="2">
    <source>
        <dbReference type="ARBA" id="ARBA00022741"/>
    </source>
</evidence>
<dbReference type="InterPro" id="IPR036759">
    <property type="entry name" value="TPK_catalytic_sf"/>
</dbReference>
<feature type="domain" description="Thiamin pyrophosphokinase thiamin-binding" evidence="6">
    <location>
        <begin position="122"/>
        <end position="206"/>
    </location>
</feature>
<dbReference type="PANTHER" id="PTHR41299">
    <property type="entry name" value="THIAMINE PYROPHOSPHOKINASE"/>
    <property type="match status" value="1"/>
</dbReference>
<dbReference type="EMBL" id="JAVDUJ010000001">
    <property type="protein sequence ID" value="MDR6939066.1"/>
    <property type="molecule type" value="Genomic_DNA"/>
</dbReference>
<dbReference type="InterPro" id="IPR007371">
    <property type="entry name" value="TPK_catalytic"/>
</dbReference>
<evidence type="ECO:0000313" key="8">
    <source>
        <dbReference type="Proteomes" id="UP001266099"/>
    </source>
</evidence>
<accession>A0ABU1T124</accession>
<dbReference type="SMART" id="SM00983">
    <property type="entry name" value="TPK_B1_binding"/>
    <property type="match status" value="1"/>
</dbReference>
<dbReference type="InterPro" id="IPR007373">
    <property type="entry name" value="Thiamin_PyroPKinase_B1-bd"/>
</dbReference>
<sequence length="213" mass="23129">MNGTRLCALISGGRRDTLEGIAAADYIVAADLGYQYAREQGIVPDLIVGDFDSYPGSCDQVESLGTEILRLPREKDDSDTLAALRHCLKLGYSRFKIYCALGGRLDHLMANMQACAFLAAQGASVEVISEREYLYFLHNNAAIFAPRPGYSLSVFSLSTQSSGVSISGAAYELENETLDHTFPIGLSNEWKNENEVQISVKDGTLVVVSSFLG</sequence>
<dbReference type="Pfam" id="PF04265">
    <property type="entry name" value="TPK_B1_binding"/>
    <property type="match status" value="1"/>
</dbReference>
<organism evidence="7 8">
    <name type="scientific">Arcanobacterium hippocoleae</name>
    <dbReference type="NCBI Taxonomy" id="149017"/>
    <lineage>
        <taxon>Bacteria</taxon>
        <taxon>Bacillati</taxon>
        <taxon>Actinomycetota</taxon>
        <taxon>Actinomycetes</taxon>
        <taxon>Actinomycetales</taxon>
        <taxon>Actinomycetaceae</taxon>
        <taxon>Arcanobacterium</taxon>
    </lineage>
</organism>
<keyword evidence="4" id="KW-0067">ATP-binding</keyword>
<proteinExistence type="predicted"/>
<keyword evidence="8" id="KW-1185">Reference proteome</keyword>
<dbReference type="NCBIfam" id="TIGR01378">
    <property type="entry name" value="thi_PPkinase"/>
    <property type="match status" value="1"/>
</dbReference>
<comment type="caution">
    <text evidence="7">The sequence shown here is derived from an EMBL/GenBank/DDBJ whole genome shotgun (WGS) entry which is preliminary data.</text>
</comment>
<dbReference type="InterPro" id="IPR053149">
    <property type="entry name" value="TPK"/>
</dbReference>
<evidence type="ECO:0000259" key="6">
    <source>
        <dbReference type="SMART" id="SM00983"/>
    </source>
</evidence>
<dbReference type="SUPFAM" id="SSF63999">
    <property type="entry name" value="Thiamin pyrophosphokinase, catalytic domain"/>
    <property type="match status" value="1"/>
</dbReference>
<evidence type="ECO:0000256" key="4">
    <source>
        <dbReference type="ARBA" id="ARBA00022840"/>
    </source>
</evidence>
<dbReference type="Proteomes" id="UP001266099">
    <property type="component" value="Unassembled WGS sequence"/>
</dbReference>